<dbReference type="AlphaFoldDB" id="A0AAX4PA47"/>
<evidence type="ECO:0000256" key="5">
    <source>
        <dbReference type="SAM" id="Phobius"/>
    </source>
</evidence>
<dbReference type="Pfam" id="PF07690">
    <property type="entry name" value="MFS_1"/>
    <property type="match status" value="1"/>
</dbReference>
<evidence type="ECO:0000256" key="3">
    <source>
        <dbReference type="ARBA" id="ARBA00022989"/>
    </source>
</evidence>
<evidence type="ECO:0000256" key="4">
    <source>
        <dbReference type="ARBA" id="ARBA00023136"/>
    </source>
</evidence>
<dbReference type="PANTHER" id="PTHR23507:SF1">
    <property type="entry name" value="FI18259P1-RELATED"/>
    <property type="match status" value="1"/>
</dbReference>
<dbReference type="EMBL" id="CP151506">
    <property type="protein sequence ID" value="WZN62973.1"/>
    <property type="molecule type" value="Genomic_DNA"/>
</dbReference>
<sequence length="491" mass="52121">MFRLKTLSRRTLSGSCGSWRSWRTGSESLLDSAEGEPISAVDDEPGFVSEVLRTGAWRVVPLLALTGVGFAAILPELPTACTSAFSGGRDCASRPSPSDGDACADAAAACIQYQSWWLLLNHSVIAFILAPLFGKASDRIGRKPFLVLGALCSALPCWAVLGMTSRVFDFKAAFPIISFGASLGSFSPALAYVSDCVSERHRTQTIGLLMGTLLFGVIFGPHLTRLGTSRDHALAASAILAIAVVYSLTIPESLPPQKREVSISPAKGRIQRTRSLKQIASLGRSRLFVVLASIAFIGSITSEGSQEIGGQFLILVAGFTPRDQANLITSIGLSGMLAQFILLPLLSRVVKREHEHLLIFGTNLAMAAVNVAICFCSENKAVAIALQSLSWLSLISFSISAGILSRATSSRHQGLVSGVISAIRSQAYGCGPVLYSQLFRWIPYLPGFPYLFSGAMMVASAALALCLGGAHHEIEVAGDDDDEEENALLVG</sequence>
<dbReference type="Proteomes" id="UP001472866">
    <property type="component" value="Chromosome 06"/>
</dbReference>
<feature type="transmembrane region" description="Helical" evidence="5">
    <location>
        <begin position="233"/>
        <end position="250"/>
    </location>
</feature>
<feature type="transmembrane region" description="Helical" evidence="5">
    <location>
        <begin position="381"/>
        <end position="403"/>
    </location>
</feature>
<keyword evidence="4 5" id="KW-0472">Membrane</keyword>
<dbReference type="SUPFAM" id="SSF103473">
    <property type="entry name" value="MFS general substrate transporter"/>
    <property type="match status" value="1"/>
</dbReference>
<dbReference type="InterPro" id="IPR036259">
    <property type="entry name" value="MFS_trans_sf"/>
</dbReference>
<evidence type="ECO:0000256" key="1">
    <source>
        <dbReference type="ARBA" id="ARBA00004141"/>
    </source>
</evidence>
<feature type="transmembrane region" description="Helical" evidence="5">
    <location>
        <begin position="325"/>
        <end position="345"/>
    </location>
</feature>
<keyword evidence="3 5" id="KW-1133">Transmembrane helix</keyword>
<reference evidence="6 7" key="1">
    <citation type="submission" date="2024-03" db="EMBL/GenBank/DDBJ databases">
        <title>Complete genome sequence of the green alga Chloropicon roscoffensis RCC1871.</title>
        <authorList>
            <person name="Lemieux C."/>
            <person name="Pombert J.-F."/>
            <person name="Otis C."/>
            <person name="Turmel M."/>
        </authorList>
    </citation>
    <scope>NUCLEOTIDE SEQUENCE [LARGE SCALE GENOMIC DNA]</scope>
    <source>
        <strain evidence="6 7">RCC1871</strain>
    </source>
</reference>
<keyword evidence="2 5" id="KW-0812">Transmembrane</keyword>
<feature type="transmembrane region" description="Helical" evidence="5">
    <location>
        <begin position="173"/>
        <end position="193"/>
    </location>
</feature>
<organism evidence="6 7">
    <name type="scientific">Chloropicon roscoffensis</name>
    <dbReference type="NCBI Taxonomy" id="1461544"/>
    <lineage>
        <taxon>Eukaryota</taxon>
        <taxon>Viridiplantae</taxon>
        <taxon>Chlorophyta</taxon>
        <taxon>Chloropicophyceae</taxon>
        <taxon>Chloropicales</taxon>
        <taxon>Chloropicaceae</taxon>
        <taxon>Chloropicon</taxon>
    </lineage>
</organism>
<feature type="transmembrane region" description="Helical" evidence="5">
    <location>
        <begin position="205"/>
        <end position="221"/>
    </location>
</feature>
<evidence type="ECO:0000256" key="2">
    <source>
        <dbReference type="ARBA" id="ARBA00022692"/>
    </source>
</evidence>
<feature type="transmembrane region" description="Helical" evidence="5">
    <location>
        <begin position="447"/>
        <end position="467"/>
    </location>
</feature>
<evidence type="ECO:0000313" key="7">
    <source>
        <dbReference type="Proteomes" id="UP001472866"/>
    </source>
</evidence>
<keyword evidence="7" id="KW-1185">Reference proteome</keyword>
<evidence type="ECO:0000313" key="6">
    <source>
        <dbReference type="EMBL" id="WZN62973.1"/>
    </source>
</evidence>
<name>A0AAX4PA47_9CHLO</name>
<comment type="subcellular location">
    <subcellularLocation>
        <location evidence="1">Membrane</location>
        <topology evidence="1">Multi-pass membrane protein</topology>
    </subcellularLocation>
</comment>
<accession>A0AAX4PA47</accession>
<dbReference type="InterPro" id="IPR011701">
    <property type="entry name" value="MFS"/>
</dbReference>
<dbReference type="GO" id="GO:0022857">
    <property type="term" value="F:transmembrane transporter activity"/>
    <property type="evidence" value="ECO:0007669"/>
    <property type="project" value="InterPro"/>
</dbReference>
<dbReference type="GO" id="GO:0016020">
    <property type="term" value="C:membrane"/>
    <property type="evidence" value="ECO:0007669"/>
    <property type="project" value="UniProtKB-SubCell"/>
</dbReference>
<dbReference type="PANTHER" id="PTHR23507">
    <property type="entry name" value="ZGC:174356"/>
    <property type="match status" value="1"/>
</dbReference>
<proteinExistence type="predicted"/>
<dbReference type="Gene3D" id="1.20.1250.20">
    <property type="entry name" value="MFS general substrate transporter like domains"/>
    <property type="match status" value="1"/>
</dbReference>
<protein>
    <submittedName>
        <fullName evidence="6">MFS general substrate transporter</fullName>
    </submittedName>
</protein>
<feature type="transmembrane region" description="Helical" evidence="5">
    <location>
        <begin position="357"/>
        <end position="375"/>
    </location>
</feature>
<feature type="transmembrane region" description="Helical" evidence="5">
    <location>
        <begin position="145"/>
        <end position="161"/>
    </location>
</feature>
<gene>
    <name evidence="6" type="ORF">HKI87_06g45180</name>
</gene>